<dbReference type="PANTHER" id="PTHR47160">
    <property type="entry name" value="PUTATIVE-RELATED"/>
    <property type="match status" value="1"/>
</dbReference>
<organism evidence="1 2">
    <name type="scientific">Trichinella nativa</name>
    <dbReference type="NCBI Taxonomy" id="6335"/>
    <lineage>
        <taxon>Eukaryota</taxon>
        <taxon>Metazoa</taxon>
        <taxon>Ecdysozoa</taxon>
        <taxon>Nematoda</taxon>
        <taxon>Enoplea</taxon>
        <taxon>Dorylaimia</taxon>
        <taxon>Trichinellida</taxon>
        <taxon>Trichinellidae</taxon>
        <taxon>Trichinella</taxon>
    </lineage>
</organism>
<proteinExistence type="predicted"/>
<evidence type="ECO:0000313" key="2">
    <source>
        <dbReference type="Proteomes" id="UP000054721"/>
    </source>
</evidence>
<dbReference type="Proteomes" id="UP000054721">
    <property type="component" value="Unassembled WGS sequence"/>
</dbReference>
<dbReference type="STRING" id="6335.A0A0V1LCK5"/>
<reference evidence="1 2" key="1">
    <citation type="submission" date="2015-05" db="EMBL/GenBank/DDBJ databases">
        <title>Evolution of Trichinella species and genotypes.</title>
        <authorList>
            <person name="Korhonen P.K."/>
            <person name="Edoardo P."/>
            <person name="Giuseppe L.R."/>
            <person name="Gasser R.B."/>
        </authorList>
    </citation>
    <scope>NUCLEOTIDE SEQUENCE [LARGE SCALE GENOMIC DNA]</scope>
    <source>
        <strain evidence="1">ISS10</strain>
    </source>
</reference>
<keyword evidence="2" id="KW-1185">Reference proteome</keyword>
<accession>A0A0V1LCK5</accession>
<evidence type="ECO:0000313" key="1">
    <source>
        <dbReference type="EMBL" id="KRZ57111.1"/>
    </source>
</evidence>
<sequence>MANVPELHLVQNRCGGTSLDKKGCGGAVWTNLDVTTVIKRNDHIESCPVDEHLAYKMEKRAKLPPRPSTSGCFPLFKRVKSAMYGHRAKRFPKLPNHRRDLQIPVPFKTTKSGDDFLLWQCASRHIMIFATGYNIRLLAAMRTWGMDGTFKIVPHWYEQLFTIHAFAAGKLVPAVYCLCTDKDIGTYGFKSQALINRAAALEVDLNPDTNICDFETALIPAIQGYFPNARAVHRKSGELGLKTRYPQHEETRRKIRMLLATAFLPVPEVDTGFRLLEAGTTGNLSALFQYFRQEWMTDERLPLWNVHNVNIRTNNHLEGWHNRLNRKAGKSHNGFYELLELLIAEQGVMDTLIQQVLSGNATVGDLRRVNRVYAQKQRRVAQYTGECTNGRRTLEQFLEALMYITPELI</sequence>
<protein>
    <submittedName>
        <fullName evidence="1">Uncharacterized protein</fullName>
    </submittedName>
</protein>
<gene>
    <name evidence="1" type="ORF">T02_13395</name>
</gene>
<dbReference type="OrthoDB" id="6154864at2759"/>
<name>A0A0V1LCK5_9BILA</name>
<comment type="caution">
    <text evidence="1">The sequence shown here is derived from an EMBL/GenBank/DDBJ whole genome shotgun (WGS) entry which is preliminary data.</text>
</comment>
<dbReference type="AlphaFoldDB" id="A0A0V1LCK5"/>
<dbReference type="EMBL" id="JYDW01000081">
    <property type="protein sequence ID" value="KRZ57111.1"/>
    <property type="molecule type" value="Genomic_DNA"/>
</dbReference>
<dbReference type="PANTHER" id="PTHR47160:SF10">
    <property type="entry name" value="MULE TRANSPOSASE DOMAIN-CONTAINING PROTEIN"/>
    <property type="match status" value="1"/>
</dbReference>